<dbReference type="GO" id="GO:0016747">
    <property type="term" value="F:acyltransferase activity, transferring groups other than amino-acyl groups"/>
    <property type="evidence" value="ECO:0007669"/>
    <property type="project" value="InterPro"/>
</dbReference>
<accession>A0A084JHB0</accession>
<comment type="caution">
    <text evidence="2">The sequence shown here is derived from an EMBL/GenBank/DDBJ whole genome shotgun (WGS) entry which is preliminary data.</text>
</comment>
<dbReference type="RefSeq" id="WP_035129872.1">
    <property type="nucleotide sequence ID" value="NZ_JPMD01000003.1"/>
</dbReference>
<evidence type="ECO:0000313" key="2">
    <source>
        <dbReference type="EMBL" id="KEZ88344.1"/>
    </source>
</evidence>
<dbReference type="SUPFAM" id="SSF55729">
    <property type="entry name" value="Acyl-CoA N-acyltransferases (Nat)"/>
    <property type="match status" value="1"/>
</dbReference>
<keyword evidence="3" id="KW-1185">Reference proteome</keyword>
<feature type="domain" description="N-acetyltransferase" evidence="1">
    <location>
        <begin position="1"/>
        <end position="154"/>
    </location>
</feature>
<proteinExistence type="predicted"/>
<evidence type="ECO:0000259" key="1">
    <source>
        <dbReference type="PROSITE" id="PS51186"/>
    </source>
</evidence>
<dbReference type="PROSITE" id="PS51186">
    <property type="entry name" value="GNAT"/>
    <property type="match status" value="1"/>
</dbReference>
<dbReference type="Gene3D" id="3.40.630.30">
    <property type="match status" value="1"/>
</dbReference>
<reference evidence="2 3" key="1">
    <citation type="submission" date="2014-07" db="EMBL/GenBank/DDBJ databases">
        <title>Draft genome of Clostridium sulfidigenes 113A isolated from sediments associated with methane hydrate from Krishna Godavari basin.</title>
        <authorList>
            <person name="Honkalas V.S."/>
            <person name="Dabir A.P."/>
            <person name="Arora P."/>
            <person name="Dhakephalkar P.K."/>
        </authorList>
    </citation>
    <scope>NUCLEOTIDE SEQUENCE [LARGE SCALE GENOMIC DNA]</scope>
    <source>
        <strain evidence="2 3">113A</strain>
    </source>
</reference>
<evidence type="ECO:0000313" key="3">
    <source>
        <dbReference type="Proteomes" id="UP000028542"/>
    </source>
</evidence>
<name>A0A084JHB0_9CLOT</name>
<gene>
    <name evidence="2" type="ORF">IO99_02740</name>
</gene>
<sequence length="155" mass="18052">MILRKVDKENIKIEITRNILNSLPNWFGIPSAITEYTKESSKMPYWAVYENDNAVGFIALKQHNKYSCEIYVMGIKEEYHRKGIGAALIQVCCDFCKENSIEFLQVKTLDESNPDPSYAKTRDFYTTMGFKPLECFTELWDESNPCLIMIMHIDK</sequence>
<dbReference type="STRING" id="318464.IO99_02740"/>
<dbReference type="Pfam" id="PF00583">
    <property type="entry name" value="Acetyltransf_1"/>
    <property type="match status" value="1"/>
</dbReference>
<dbReference type="InterPro" id="IPR016181">
    <property type="entry name" value="Acyl_CoA_acyltransferase"/>
</dbReference>
<dbReference type="EMBL" id="JPMD01000003">
    <property type="protein sequence ID" value="KEZ88344.1"/>
    <property type="molecule type" value="Genomic_DNA"/>
</dbReference>
<dbReference type="CDD" id="cd04301">
    <property type="entry name" value="NAT_SF"/>
    <property type="match status" value="1"/>
</dbReference>
<dbReference type="eggNOG" id="COG0454">
    <property type="taxonomic scope" value="Bacteria"/>
</dbReference>
<dbReference type="Proteomes" id="UP000028542">
    <property type="component" value="Unassembled WGS sequence"/>
</dbReference>
<protein>
    <recommendedName>
        <fullName evidence="1">N-acetyltransferase domain-containing protein</fullName>
    </recommendedName>
</protein>
<dbReference type="AlphaFoldDB" id="A0A084JHB0"/>
<organism evidence="2 3">
    <name type="scientific">Clostridium sulfidigenes</name>
    <dbReference type="NCBI Taxonomy" id="318464"/>
    <lineage>
        <taxon>Bacteria</taxon>
        <taxon>Bacillati</taxon>
        <taxon>Bacillota</taxon>
        <taxon>Clostridia</taxon>
        <taxon>Eubacteriales</taxon>
        <taxon>Clostridiaceae</taxon>
        <taxon>Clostridium</taxon>
    </lineage>
</organism>
<dbReference type="InterPro" id="IPR000182">
    <property type="entry name" value="GNAT_dom"/>
</dbReference>